<reference evidence="2 3" key="1">
    <citation type="submission" date="2018-05" db="EMBL/GenBank/DDBJ databases">
        <title>Genome sequencing of Flavobacterium sp. HYN0049.</title>
        <authorList>
            <person name="Yi H."/>
            <person name="Baek C."/>
        </authorList>
    </citation>
    <scope>NUCLEOTIDE SEQUENCE [LARGE SCALE GENOMIC DNA]</scope>
    <source>
        <strain evidence="2 3">HYN0049</strain>
    </source>
</reference>
<gene>
    <name evidence="2" type="ORF">HYN49_10245</name>
</gene>
<feature type="domain" description="TfoX N-terminal" evidence="1">
    <location>
        <begin position="23"/>
        <end position="109"/>
    </location>
</feature>
<dbReference type="OrthoDB" id="214902at2"/>
<dbReference type="Pfam" id="PF04993">
    <property type="entry name" value="TfoX_N"/>
    <property type="match status" value="1"/>
</dbReference>
<protein>
    <submittedName>
        <fullName evidence="2">RNA methyltransferase</fullName>
    </submittedName>
</protein>
<dbReference type="KEGG" id="fpal:HYN49_10245"/>
<dbReference type="EMBL" id="CP029187">
    <property type="protein sequence ID" value="AWI26249.1"/>
    <property type="molecule type" value="Genomic_DNA"/>
</dbReference>
<evidence type="ECO:0000259" key="1">
    <source>
        <dbReference type="Pfam" id="PF04993"/>
    </source>
</evidence>
<dbReference type="GO" id="GO:0008168">
    <property type="term" value="F:methyltransferase activity"/>
    <property type="evidence" value="ECO:0007669"/>
    <property type="project" value="UniProtKB-KW"/>
</dbReference>
<dbReference type="InterPro" id="IPR007076">
    <property type="entry name" value="TfoX_N"/>
</dbReference>
<sequence>MAYNENTVQRIRGFLQHTGMDFYEKEMFRGICFMVDDKMCCAAHIDKASGANYLLCRIGDEAYAGALEKDYVIPMEFTGKSMKGYVYVIEDGFRSAKDLAYWLQLCVDFNPFAKRSKRK</sequence>
<dbReference type="Proteomes" id="UP000244937">
    <property type="component" value="Chromosome"/>
</dbReference>
<dbReference type="AlphaFoldDB" id="A0A2S1SIR6"/>
<dbReference type="GO" id="GO:0032259">
    <property type="term" value="P:methylation"/>
    <property type="evidence" value="ECO:0007669"/>
    <property type="project" value="UniProtKB-KW"/>
</dbReference>
<organism evidence="2 3">
    <name type="scientific">Flavobacterium pallidum</name>
    <dbReference type="NCBI Taxonomy" id="2172098"/>
    <lineage>
        <taxon>Bacteria</taxon>
        <taxon>Pseudomonadati</taxon>
        <taxon>Bacteroidota</taxon>
        <taxon>Flavobacteriia</taxon>
        <taxon>Flavobacteriales</taxon>
        <taxon>Flavobacteriaceae</taxon>
        <taxon>Flavobacterium</taxon>
    </lineage>
</organism>
<keyword evidence="2" id="KW-0808">Transferase</keyword>
<dbReference type="SUPFAM" id="SSF159894">
    <property type="entry name" value="YgaC/TfoX-N like"/>
    <property type="match status" value="1"/>
</dbReference>
<proteinExistence type="predicted"/>
<name>A0A2S1SIR6_9FLAO</name>
<accession>A0A2S1SIR6</accession>
<keyword evidence="3" id="KW-1185">Reference proteome</keyword>
<evidence type="ECO:0000313" key="3">
    <source>
        <dbReference type="Proteomes" id="UP000244937"/>
    </source>
</evidence>
<evidence type="ECO:0000313" key="2">
    <source>
        <dbReference type="EMBL" id="AWI26249.1"/>
    </source>
</evidence>
<keyword evidence="2" id="KW-0489">Methyltransferase</keyword>
<dbReference type="RefSeq" id="WP_108904027.1">
    <property type="nucleotide sequence ID" value="NZ_CP029187.1"/>
</dbReference>